<dbReference type="EMBL" id="LBSX01000005">
    <property type="protein sequence ID" value="KKQ27826.1"/>
    <property type="molecule type" value="Genomic_DNA"/>
</dbReference>
<accession>A0A0G0JIE9</accession>
<name>A0A0G0JIE9_9BACT</name>
<feature type="compositionally biased region" description="Basic and acidic residues" evidence="2">
    <location>
        <begin position="127"/>
        <end position="137"/>
    </location>
</feature>
<proteinExistence type="inferred from homology"/>
<dbReference type="PANTHER" id="PTHR47814:SF1">
    <property type="entry name" value="PEPTIDYL-TRNA HYDROLASE ARFB"/>
    <property type="match status" value="1"/>
</dbReference>
<evidence type="ECO:0000256" key="2">
    <source>
        <dbReference type="SAM" id="MobiDB-lite"/>
    </source>
</evidence>
<feature type="region of interest" description="Disordered" evidence="2">
    <location>
        <begin position="106"/>
        <end position="137"/>
    </location>
</feature>
<gene>
    <name evidence="4" type="ORF">US42_C0005G0051</name>
</gene>
<dbReference type="Pfam" id="PF00472">
    <property type="entry name" value="RF-1"/>
    <property type="match status" value="1"/>
</dbReference>
<dbReference type="InterPro" id="IPR000352">
    <property type="entry name" value="Pep_chain_release_fac_I"/>
</dbReference>
<dbReference type="GO" id="GO:0072344">
    <property type="term" value="P:rescue of stalled ribosome"/>
    <property type="evidence" value="ECO:0007669"/>
    <property type="project" value="TreeGrafter"/>
</dbReference>
<feature type="compositionally biased region" description="Basic residues" evidence="2">
    <location>
        <begin position="115"/>
        <end position="126"/>
    </location>
</feature>
<reference evidence="4 5" key="1">
    <citation type="journal article" date="2015" name="Nature">
        <title>rRNA introns, odd ribosomes, and small enigmatic genomes across a large radiation of phyla.</title>
        <authorList>
            <person name="Brown C.T."/>
            <person name="Hug L.A."/>
            <person name="Thomas B.C."/>
            <person name="Sharon I."/>
            <person name="Castelle C.J."/>
            <person name="Singh A."/>
            <person name="Wilkins M.J."/>
            <person name="Williams K.H."/>
            <person name="Banfield J.F."/>
        </authorList>
    </citation>
    <scope>NUCLEOTIDE SEQUENCE [LARGE SCALE GENOMIC DNA]</scope>
</reference>
<dbReference type="PANTHER" id="PTHR47814">
    <property type="entry name" value="PEPTIDYL-TRNA HYDROLASE ARFB"/>
    <property type="match status" value="1"/>
</dbReference>
<dbReference type="Proteomes" id="UP000034849">
    <property type="component" value="Unassembled WGS sequence"/>
</dbReference>
<dbReference type="PROSITE" id="PS00745">
    <property type="entry name" value="RF_PROK_I"/>
    <property type="match status" value="1"/>
</dbReference>
<dbReference type="InterPro" id="IPR045853">
    <property type="entry name" value="Pep_chain_release_fac_I_sf"/>
</dbReference>
<evidence type="ECO:0000259" key="3">
    <source>
        <dbReference type="PROSITE" id="PS00745"/>
    </source>
</evidence>
<evidence type="ECO:0000313" key="5">
    <source>
        <dbReference type="Proteomes" id="UP000034849"/>
    </source>
</evidence>
<feature type="domain" description="Prokaryotic-type class I peptide chain release factors" evidence="3">
    <location>
        <begin position="20"/>
        <end position="36"/>
    </location>
</feature>
<dbReference type="NCBIfam" id="NF006718">
    <property type="entry name" value="PRK09256.1"/>
    <property type="match status" value="1"/>
</dbReference>
<evidence type="ECO:0000256" key="1">
    <source>
        <dbReference type="ARBA" id="ARBA00010835"/>
    </source>
</evidence>
<dbReference type="GO" id="GO:0004045">
    <property type="term" value="F:peptidyl-tRNA hydrolase activity"/>
    <property type="evidence" value="ECO:0007669"/>
    <property type="project" value="TreeGrafter"/>
</dbReference>
<dbReference type="AlphaFoldDB" id="A0A0G0JIE9"/>
<dbReference type="GO" id="GO:0003747">
    <property type="term" value="F:translation release factor activity"/>
    <property type="evidence" value="ECO:0007669"/>
    <property type="project" value="InterPro"/>
</dbReference>
<sequence>MSLVFKKQIPESEIKFTFARSSGAGGQNVNKTSTKVVLRWQVGNSAVFNYAEKNRIRNKLVGRLNSLDEIVITAEEERSQIQNRLQAIARLQTLVNIALLVPKKRRPTKPTYSSKLKRLAGKKQHSKLKEGRRVVGE</sequence>
<dbReference type="STRING" id="1619046.US42_C0005G0051"/>
<organism evidence="4 5">
    <name type="scientific">Candidatus Magasanikbacteria bacterium GW2011_GWC2_37_14</name>
    <dbReference type="NCBI Taxonomy" id="1619046"/>
    <lineage>
        <taxon>Bacteria</taxon>
        <taxon>Candidatus Magasanikiibacteriota</taxon>
    </lineage>
</organism>
<comment type="similarity">
    <text evidence="1">Belongs to the prokaryotic/mitochondrial release factor family.</text>
</comment>
<comment type="caution">
    <text evidence="4">The sequence shown here is derived from an EMBL/GenBank/DDBJ whole genome shotgun (WGS) entry which is preliminary data.</text>
</comment>
<dbReference type="Gene3D" id="3.30.160.20">
    <property type="match status" value="1"/>
</dbReference>
<dbReference type="SUPFAM" id="SSF75620">
    <property type="entry name" value="Release factor"/>
    <property type="match status" value="1"/>
</dbReference>
<protein>
    <recommendedName>
        <fullName evidence="3">Prokaryotic-type class I peptide chain release factors domain-containing protein</fullName>
    </recommendedName>
</protein>
<dbReference type="GO" id="GO:0043022">
    <property type="term" value="F:ribosome binding"/>
    <property type="evidence" value="ECO:0007669"/>
    <property type="project" value="TreeGrafter"/>
</dbReference>
<evidence type="ECO:0000313" key="4">
    <source>
        <dbReference type="EMBL" id="KKQ27826.1"/>
    </source>
</evidence>